<comment type="similarity">
    <text evidence="3 11">Belongs to the MnmG family.</text>
</comment>
<evidence type="ECO:0000256" key="6">
    <source>
        <dbReference type="ARBA" id="ARBA00022694"/>
    </source>
</evidence>
<dbReference type="PANTHER" id="PTHR11806">
    <property type="entry name" value="GLUCOSE INHIBITED DIVISION PROTEIN A"/>
    <property type="match status" value="1"/>
</dbReference>
<dbReference type="Proteomes" id="UP001267426">
    <property type="component" value="Unassembled WGS sequence"/>
</dbReference>
<name>A0ABU3BM32_9BACT</name>
<keyword evidence="6 11" id="KW-0819">tRNA processing</keyword>
<dbReference type="InterPro" id="IPR020595">
    <property type="entry name" value="MnmG-rel_CS"/>
</dbReference>
<organism evidence="13 14">
    <name type="scientific">Rubrivirga litoralis</name>
    <dbReference type="NCBI Taxonomy" id="3075598"/>
    <lineage>
        <taxon>Bacteria</taxon>
        <taxon>Pseudomonadati</taxon>
        <taxon>Rhodothermota</taxon>
        <taxon>Rhodothermia</taxon>
        <taxon>Rhodothermales</taxon>
        <taxon>Rubricoccaceae</taxon>
        <taxon>Rubrivirga</taxon>
    </lineage>
</organism>
<dbReference type="InterPro" id="IPR049312">
    <property type="entry name" value="GIDA_C_N"/>
</dbReference>
<protein>
    <recommendedName>
        <fullName evidence="4 11">tRNA uridine 5-carboxymethylaminomethyl modification enzyme MnmG</fullName>
    </recommendedName>
    <alternativeName>
        <fullName evidence="10 11">Glucose-inhibited division protein A</fullName>
    </alternativeName>
</protein>
<reference evidence="13 14" key="1">
    <citation type="submission" date="2023-09" db="EMBL/GenBank/DDBJ databases">
        <authorList>
            <person name="Rey-Velasco X."/>
        </authorList>
    </citation>
    <scope>NUCLEOTIDE SEQUENCE [LARGE SCALE GENOMIC DNA]</scope>
    <source>
        <strain evidence="13 14">F394</strain>
    </source>
</reference>
<feature type="binding site" evidence="11">
    <location>
        <begin position="290"/>
        <end position="304"/>
    </location>
    <ligand>
        <name>NAD(+)</name>
        <dbReference type="ChEBI" id="CHEBI:57540"/>
    </ligand>
</feature>
<dbReference type="InterPro" id="IPR047001">
    <property type="entry name" value="MnmG_C_subdom"/>
</dbReference>
<dbReference type="Pfam" id="PF13932">
    <property type="entry name" value="SAM_GIDA_C"/>
    <property type="match status" value="1"/>
</dbReference>
<dbReference type="InterPro" id="IPR036188">
    <property type="entry name" value="FAD/NAD-bd_sf"/>
</dbReference>
<gene>
    <name evidence="11 13" type="primary">mnmG</name>
    <name evidence="11" type="synonym">gidA</name>
    <name evidence="13" type="ORF">RM540_01095</name>
</gene>
<dbReference type="PROSITE" id="PS01280">
    <property type="entry name" value="GIDA_1"/>
    <property type="match status" value="1"/>
</dbReference>
<accession>A0ABU3BM32</accession>
<dbReference type="InterPro" id="IPR040131">
    <property type="entry name" value="MnmG_N"/>
</dbReference>
<sequence>MPTDSYDVVVVGGGHAGAEAAHAAARLGARTLLVSMSLDALGAMSCNPAVGGVGKGQIVREIDALGGLMGRVADRTGLQFRLLNRSKGPAVWSPRCQSDRRAYAAAVRDELEATPNLFLRQDMVVDLLTTPLPGAGGAASAGEAQPAGAGRRVTGVVTQTGLEVVAGAVILTSGTFLNGTIWIGEQTFGGGRAGARAAVGLSAALEGLGFELGRLKTGTPPRIDGRTVDTAACEEQPGDAEPRPFSHLTDALPAEQRSCWLTWTSPAVHDVLRTGFDRSPMFAGRIEGQGPRYCPSIEDKIDRFADKGRHQLFLEPEGRDTHEVYVNGFSTSLPESVQTEALRLVPGLERAHVLRPGYAIEYDYAPPHQLRYTLETKRVAGLYFAGQINGTTGYEEAAAQGLLAGINAARAVGGAGADGPQTGGAEGVVLGRDQAYIGVLVDDLVAKGTDEPYRMFTSRAEHRLLLRQDTADRRLTRLGYELGLASAERVRRLDQKEDALARTLDALGATNAAPDAVNGYLARVGTTPIDRPARLAKLALRPEVDLADLLAATGQGDLVVPGPGLERTAELAHIELRYAGYVERERALVEEMRGLERWRVPPGFDYDGVRAITLEAREKLGRIRPDTLGQASRISGVSPADVQALMVLLKRYRAPAAAPLAGGAGGDGAEAAPPVEA</sequence>
<comment type="cofactor">
    <cofactor evidence="1 11">
        <name>FAD</name>
        <dbReference type="ChEBI" id="CHEBI:57692"/>
    </cofactor>
</comment>
<dbReference type="PANTHER" id="PTHR11806:SF0">
    <property type="entry name" value="PROTEIN MTO1 HOMOLOG, MITOCHONDRIAL"/>
    <property type="match status" value="1"/>
</dbReference>
<keyword evidence="14" id="KW-1185">Reference proteome</keyword>
<keyword evidence="7 11" id="KW-0274">FAD</keyword>
<keyword evidence="11" id="KW-0963">Cytoplasm</keyword>
<dbReference type="Pfam" id="PF01134">
    <property type="entry name" value="GIDA"/>
    <property type="match status" value="1"/>
</dbReference>
<feature type="binding site" evidence="11">
    <location>
        <begin position="12"/>
        <end position="17"/>
    </location>
    <ligand>
        <name>FAD</name>
        <dbReference type="ChEBI" id="CHEBI:57692"/>
    </ligand>
</feature>
<evidence type="ECO:0000256" key="11">
    <source>
        <dbReference type="HAMAP-Rule" id="MF_00129"/>
    </source>
</evidence>
<evidence type="ECO:0000256" key="7">
    <source>
        <dbReference type="ARBA" id="ARBA00022827"/>
    </source>
</evidence>
<comment type="subunit">
    <text evidence="9 11">Homodimer. Heterotetramer of two MnmE and two MnmG subunits.</text>
</comment>
<evidence type="ECO:0000256" key="4">
    <source>
        <dbReference type="ARBA" id="ARBA00020461"/>
    </source>
</evidence>
<dbReference type="InterPro" id="IPR026904">
    <property type="entry name" value="MnmG_C"/>
</dbReference>
<dbReference type="PROSITE" id="PS01281">
    <property type="entry name" value="GIDA_2"/>
    <property type="match status" value="1"/>
</dbReference>
<keyword evidence="5 11" id="KW-0285">Flavoprotein</keyword>
<dbReference type="EMBL" id="JAVRHT010000001">
    <property type="protein sequence ID" value="MDT0630331.1"/>
    <property type="molecule type" value="Genomic_DNA"/>
</dbReference>
<evidence type="ECO:0000313" key="13">
    <source>
        <dbReference type="EMBL" id="MDT0630331.1"/>
    </source>
</evidence>
<evidence type="ECO:0000256" key="10">
    <source>
        <dbReference type="ARBA" id="ARBA00031800"/>
    </source>
</evidence>
<dbReference type="Gene3D" id="3.50.50.60">
    <property type="entry name" value="FAD/NAD(P)-binding domain"/>
    <property type="match status" value="2"/>
</dbReference>
<evidence type="ECO:0000313" key="14">
    <source>
        <dbReference type="Proteomes" id="UP001267426"/>
    </source>
</evidence>
<comment type="caution">
    <text evidence="13">The sequence shown here is derived from an EMBL/GenBank/DDBJ whole genome shotgun (WGS) entry which is preliminary data.</text>
</comment>
<dbReference type="InterPro" id="IPR044920">
    <property type="entry name" value="MnmG_C_subdom_sf"/>
</dbReference>
<comment type="subcellular location">
    <subcellularLocation>
        <location evidence="11">Cytoplasm</location>
    </subcellularLocation>
</comment>
<dbReference type="SMART" id="SM01228">
    <property type="entry name" value="GIDA_assoc_3"/>
    <property type="match status" value="1"/>
</dbReference>
<evidence type="ECO:0000256" key="5">
    <source>
        <dbReference type="ARBA" id="ARBA00022630"/>
    </source>
</evidence>
<evidence type="ECO:0000256" key="3">
    <source>
        <dbReference type="ARBA" id="ARBA00007653"/>
    </source>
</evidence>
<evidence type="ECO:0000256" key="1">
    <source>
        <dbReference type="ARBA" id="ARBA00001974"/>
    </source>
</evidence>
<dbReference type="Pfam" id="PF21680">
    <property type="entry name" value="GIDA_C_1st"/>
    <property type="match status" value="1"/>
</dbReference>
<proteinExistence type="inferred from homology"/>
<evidence type="ECO:0000256" key="2">
    <source>
        <dbReference type="ARBA" id="ARBA00003717"/>
    </source>
</evidence>
<feature type="domain" description="tRNA uridine 5-carboxymethylaminomethyl modification enzyme C-terminal subdomain" evidence="12">
    <location>
        <begin position="576"/>
        <end position="647"/>
    </location>
</feature>
<dbReference type="Gene3D" id="1.10.150.570">
    <property type="entry name" value="GidA associated domain, C-terminal subdomain"/>
    <property type="match status" value="1"/>
</dbReference>
<evidence type="ECO:0000259" key="12">
    <source>
        <dbReference type="SMART" id="SM01228"/>
    </source>
</evidence>
<evidence type="ECO:0000256" key="9">
    <source>
        <dbReference type="ARBA" id="ARBA00025948"/>
    </source>
</evidence>
<dbReference type="SUPFAM" id="SSF51905">
    <property type="entry name" value="FAD/NAD(P)-binding domain"/>
    <property type="match status" value="1"/>
</dbReference>
<dbReference type="NCBIfam" id="TIGR00136">
    <property type="entry name" value="mnmG_gidA"/>
    <property type="match status" value="1"/>
</dbReference>
<comment type="function">
    <text evidence="2 11">NAD-binding protein involved in the addition of a carboxymethylaminomethyl (cmnm) group at the wobble position (U34) of certain tRNAs, forming tRNA-cmnm(5)s(2)U34.</text>
</comment>
<dbReference type="RefSeq" id="WP_311661360.1">
    <property type="nucleotide sequence ID" value="NZ_JAVRHT010000001.1"/>
</dbReference>
<keyword evidence="8 11" id="KW-0520">NAD</keyword>
<dbReference type="Gene3D" id="1.10.10.1800">
    <property type="entry name" value="tRNA uridine 5-carboxymethylaminomethyl modification enzyme MnmG/GidA"/>
    <property type="match status" value="1"/>
</dbReference>
<evidence type="ECO:0000256" key="8">
    <source>
        <dbReference type="ARBA" id="ARBA00023027"/>
    </source>
</evidence>
<dbReference type="HAMAP" id="MF_00129">
    <property type="entry name" value="MnmG_GidA"/>
    <property type="match status" value="1"/>
</dbReference>
<dbReference type="InterPro" id="IPR002218">
    <property type="entry name" value="MnmG-rel"/>
</dbReference>
<comment type="caution">
    <text evidence="11">Lacks conserved residue(s) required for the propagation of feature annotation.</text>
</comment>
<dbReference type="InterPro" id="IPR004416">
    <property type="entry name" value="MnmG"/>
</dbReference>